<dbReference type="InterPro" id="IPR036894">
    <property type="entry name" value="YbaB-like_sf"/>
</dbReference>
<dbReference type="Pfam" id="PF02575">
    <property type="entry name" value="YbaB_DNA_bd"/>
    <property type="match status" value="1"/>
</dbReference>
<sequence length="103" mass="11298">MMRGGNMQGMMKQMKKLQKEMGQAQEELNVQEFTGAASDDAVVVTFNGEKKMKDIQIKPEAIDPDDPDMLQDLIIMAVNNALTNVDDATQAKMGKYTSGVPGM</sequence>
<name>A0ABW8UIU2_9LACO</name>
<accession>A0ABW8UIU2</accession>
<dbReference type="InterPro" id="IPR004401">
    <property type="entry name" value="YbaB/EbfC"/>
</dbReference>
<comment type="subunit">
    <text evidence="2">Homodimer.</text>
</comment>
<dbReference type="Gene3D" id="3.30.1310.10">
    <property type="entry name" value="Nucleoid-associated protein YbaB-like domain"/>
    <property type="match status" value="1"/>
</dbReference>
<dbReference type="SUPFAM" id="SSF82607">
    <property type="entry name" value="YbaB-like"/>
    <property type="match status" value="1"/>
</dbReference>
<proteinExistence type="inferred from homology"/>
<comment type="subcellular location">
    <subcellularLocation>
        <location evidence="2">Cytoplasm</location>
        <location evidence="2">Nucleoid</location>
    </subcellularLocation>
</comment>
<evidence type="ECO:0000256" key="1">
    <source>
        <dbReference type="ARBA" id="ARBA00023125"/>
    </source>
</evidence>
<keyword evidence="5" id="KW-1185">Reference proteome</keyword>
<evidence type="ECO:0000313" key="4">
    <source>
        <dbReference type="EMBL" id="MFL2030058.1"/>
    </source>
</evidence>
<dbReference type="PANTHER" id="PTHR33449">
    <property type="entry name" value="NUCLEOID-ASSOCIATED PROTEIN YBAB"/>
    <property type="match status" value="1"/>
</dbReference>
<comment type="similarity">
    <text evidence="2">Belongs to the YbaB/EbfC family.</text>
</comment>
<dbReference type="RefSeq" id="WP_407137637.1">
    <property type="nucleotide sequence ID" value="NZ_JBGQPK010000056.1"/>
</dbReference>
<keyword evidence="2" id="KW-0963">Cytoplasm</keyword>
<dbReference type="Proteomes" id="UP001625389">
    <property type="component" value="Unassembled WGS sequence"/>
</dbReference>
<evidence type="ECO:0000256" key="3">
    <source>
        <dbReference type="SAM" id="MobiDB-lite"/>
    </source>
</evidence>
<dbReference type="HAMAP" id="MF_00274">
    <property type="entry name" value="DNA_YbaB_EbfC"/>
    <property type="match status" value="1"/>
</dbReference>
<evidence type="ECO:0000313" key="5">
    <source>
        <dbReference type="Proteomes" id="UP001625389"/>
    </source>
</evidence>
<organism evidence="4 5">
    <name type="scientific">Loigolactobacillus zhaoyuanensis</name>
    <dbReference type="NCBI Taxonomy" id="2486017"/>
    <lineage>
        <taxon>Bacteria</taxon>
        <taxon>Bacillati</taxon>
        <taxon>Bacillota</taxon>
        <taxon>Bacilli</taxon>
        <taxon>Lactobacillales</taxon>
        <taxon>Lactobacillaceae</taxon>
        <taxon>Loigolactobacillus</taxon>
    </lineage>
</organism>
<protein>
    <recommendedName>
        <fullName evidence="2">Nucleoid-associated protein ACEN34_10575</fullName>
    </recommendedName>
</protein>
<feature type="region of interest" description="Disordered" evidence="3">
    <location>
        <begin position="1"/>
        <end position="23"/>
    </location>
</feature>
<reference evidence="4 5" key="1">
    <citation type="submission" date="2024-08" db="EMBL/GenBank/DDBJ databases">
        <authorList>
            <person name="Arias E."/>
        </authorList>
    </citation>
    <scope>NUCLEOTIDE SEQUENCE [LARGE SCALE GENOMIC DNA]</scope>
    <source>
        <strain evidence="4 5">FAM 25317</strain>
    </source>
</reference>
<evidence type="ECO:0000256" key="2">
    <source>
        <dbReference type="HAMAP-Rule" id="MF_00274"/>
    </source>
</evidence>
<keyword evidence="1 2" id="KW-0238">DNA-binding</keyword>
<comment type="caution">
    <text evidence="4">The sequence shown here is derived from an EMBL/GenBank/DDBJ whole genome shotgun (WGS) entry which is preliminary data.</text>
</comment>
<dbReference type="PIRSF" id="PIRSF004555">
    <property type="entry name" value="UCP004555"/>
    <property type="match status" value="1"/>
</dbReference>
<dbReference type="EMBL" id="JBGQPK010000056">
    <property type="protein sequence ID" value="MFL2030058.1"/>
    <property type="molecule type" value="Genomic_DNA"/>
</dbReference>
<comment type="function">
    <text evidence="2">Binds to DNA and alters its conformation. May be involved in regulation of gene expression, nucleoid organization and DNA protection.</text>
</comment>
<dbReference type="NCBIfam" id="TIGR00103">
    <property type="entry name" value="DNA_YbaB_EbfC"/>
    <property type="match status" value="1"/>
</dbReference>
<dbReference type="PANTHER" id="PTHR33449:SF1">
    <property type="entry name" value="NUCLEOID-ASSOCIATED PROTEIN YBAB"/>
    <property type="match status" value="1"/>
</dbReference>
<gene>
    <name evidence="4" type="ORF">ACEN34_10575</name>
</gene>
<feature type="compositionally biased region" description="Low complexity" evidence="3">
    <location>
        <begin position="1"/>
        <end position="12"/>
    </location>
</feature>